<dbReference type="GO" id="GO:0010468">
    <property type="term" value="P:regulation of gene expression"/>
    <property type="evidence" value="ECO:0007669"/>
    <property type="project" value="TreeGrafter"/>
</dbReference>
<dbReference type="GO" id="GO:0003723">
    <property type="term" value="F:RNA binding"/>
    <property type="evidence" value="ECO:0007669"/>
    <property type="project" value="UniProtKB-UniRule"/>
</dbReference>
<feature type="domain" description="RRM" evidence="5">
    <location>
        <begin position="135"/>
        <end position="211"/>
    </location>
</feature>
<dbReference type="PANTHER" id="PTHR48033">
    <property type="entry name" value="RNA-BINDING (RRM/RBD/RNP MOTIFS) FAMILY PROTEIN"/>
    <property type="match status" value="1"/>
</dbReference>
<dbReference type="Pfam" id="PF00076">
    <property type="entry name" value="RRM_1"/>
    <property type="match status" value="2"/>
</dbReference>
<evidence type="ECO:0000313" key="7">
    <source>
        <dbReference type="Proteomes" id="UP001497744"/>
    </source>
</evidence>
<dbReference type="AlphaFoldDB" id="A0AAV4LR63"/>
<proteinExistence type="predicted"/>
<dbReference type="Proteomes" id="UP001497744">
    <property type="component" value="Unassembled WGS sequence"/>
</dbReference>
<dbReference type="Gene3D" id="3.30.70.330">
    <property type="match status" value="2"/>
</dbReference>
<evidence type="ECO:0000313" key="6">
    <source>
        <dbReference type="EMBL" id="GIX61244.1"/>
    </source>
</evidence>
<reference evidence="6 7" key="1">
    <citation type="submission" date="2021-06" db="EMBL/GenBank/DDBJ databases">
        <title>Genome sequence of Babesia caballi.</title>
        <authorList>
            <person name="Yamagishi J."/>
            <person name="Kidaka T."/>
            <person name="Ochi A."/>
        </authorList>
    </citation>
    <scope>NUCLEOTIDE SEQUENCE [LARGE SCALE GENOMIC DNA]</scope>
    <source>
        <strain evidence="6">USDA-D6B2</strain>
    </source>
</reference>
<evidence type="ECO:0000259" key="5">
    <source>
        <dbReference type="PROSITE" id="PS50102"/>
    </source>
</evidence>
<keyword evidence="7" id="KW-1185">Reference proteome</keyword>
<evidence type="ECO:0000256" key="2">
    <source>
        <dbReference type="ARBA" id="ARBA00023242"/>
    </source>
</evidence>
<feature type="region of interest" description="Disordered" evidence="4">
    <location>
        <begin position="1"/>
        <end position="47"/>
    </location>
</feature>
<dbReference type="GO" id="GO:0005654">
    <property type="term" value="C:nucleoplasm"/>
    <property type="evidence" value="ECO:0007669"/>
    <property type="project" value="TreeGrafter"/>
</dbReference>
<comment type="caution">
    <text evidence="6">The sequence shown here is derived from an EMBL/GenBank/DDBJ whole genome shotgun (WGS) entry which is preliminary data.</text>
</comment>
<organism evidence="6 7">
    <name type="scientific">Babesia caballi</name>
    <dbReference type="NCBI Taxonomy" id="5871"/>
    <lineage>
        <taxon>Eukaryota</taxon>
        <taxon>Sar</taxon>
        <taxon>Alveolata</taxon>
        <taxon>Apicomplexa</taxon>
        <taxon>Aconoidasida</taxon>
        <taxon>Piroplasmida</taxon>
        <taxon>Babesiidae</taxon>
        <taxon>Babesia</taxon>
    </lineage>
</organism>
<feature type="region of interest" description="Disordered" evidence="4">
    <location>
        <begin position="295"/>
        <end position="334"/>
    </location>
</feature>
<dbReference type="RefSeq" id="XP_067713315.1">
    <property type="nucleotide sequence ID" value="XM_067857214.1"/>
</dbReference>
<comment type="subcellular location">
    <subcellularLocation>
        <location evidence="1">Nucleus</location>
    </subcellularLocation>
</comment>
<accession>A0AAV4LR63</accession>
<keyword evidence="2" id="KW-0539">Nucleus</keyword>
<dbReference type="GO" id="GO:0000785">
    <property type="term" value="C:chromatin"/>
    <property type="evidence" value="ECO:0007669"/>
    <property type="project" value="TreeGrafter"/>
</dbReference>
<evidence type="ECO:0000256" key="3">
    <source>
        <dbReference type="PROSITE-ProRule" id="PRU00176"/>
    </source>
</evidence>
<dbReference type="PROSITE" id="PS50102">
    <property type="entry name" value="RRM"/>
    <property type="match status" value="2"/>
</dbReference>
<feature type="region of interest" description="Disordered" evidence="4">
    <location>
        <begin position="230"/>
        <end position="254"/>
    </location>
</feature>
<dbReference type="InterPro" id="IPR012677">
    <property type="entry name" value="Nucleotide-bd_a/b_plait_sf"/>
</dbReference>
<name>A0AAV4LR63_BABCB</name>
<dbReference type="GeneID" id="94192727"/>
<dbReference type="EMBL" id="BPLF01000001">
    <property type="protein sequence ID" value="GIX61244.1"/>
    <property type="molecule type" value="Genomic_DNA"/>
</dbReference>
<protein>
    <submittedName>
        <fullName evidence="6">RNA recognition motif-containing protein</fullName>
    </submittedName>
</protein>
<dbReference type="SUPFAM" id="SSF54928">
    <property type="entry name" value="RNA-binding domain, RBD"/>
    <property type="match status" value="2"/>
</dbReference>
<evidence type="ECO:0000256" key="1">
    <source>
        <dbReference type="ARBA" id="ARBA00004123"/>
    </source>
</evidence>
<feature type="compositionally biased region" description="Polar residues" evidence="4">
    <location>
        <begin position="314"/>
        <end position="326"/>
    </location>
</feature>
<gene>
    <name evidence="6" type="ORF">BcabD6B2_06790</name>
</gene>
<evidence type="ECO:0000256" key="4">
    <source>
        <dbReference type="SAM" id="MobiDB-lite"/>
    </source>
</evidence>
<sequence length="334" mass="37027">MTAEEGVNAEDVSQSTPAAKPHDGSPASSDATKLDEGPPPSNQPAPVENQLKFFVGGLHPTVDDVAISDHFSKYGRIVSAQVMRDFQTGRSRGFGFVTLVVQENTDDVFKDEHTLGGRRVDVRHMQNDPGATIKRKIFVGGISKALSEQMLEDYFGRFGAIEKVIIMRQIDGSSRGFGFVVFSVDGATEKVLESPSHFVYGTKVDVRAAESRSKQAAHRHDSYYKSLAQHSYRQSDNDGGRHPPFHHPPVPLVPPHKMPPAAAPPMVGYDPQILQQHMLYQQYAMQTQYAYYAQQAGAHGPKDPSRYSPYRPTNFGNQPNSQNNIARSYRPKPY</sequence>
<keyword evidence="3" id="KW-0694">RNA-binding</keyword>
<feature type="domain" description="RRM" evidence="5">
    <location>
        <begin position="51"/>
        <end position="127"/>
    </location>
</feature>
<dbReference type="SMART" id="SM00360">
    <property type="entry name" value="RRM"/>
    <property type="match status" value="2"/>
</dbReference>
<dbReference type="InterPro" id="IPR000504">
    <property type="entry name" value="RRM_dom"/>
</dbReference>
<dbReference type="InterPro" id="IPR035979">
    <property type="entry name" value="RBD_domain_sf"/>
</dbReference>
<dbReference type="PANTHER" id="PTHR48033:SF10">
    <property type="entry name" value="RNA-BINDING PROTEIN SQUID"/>
    <property type="match status" value="1"/>
</dbReference>